<dbReference type="Proteomes" id="UP000008461">
    <property type="component" value="Chromosome"/>
</dbReference>
<feature type="domain" description="Glycosyl hydrolase family 13 catalytic" evidence="4">
    <location>
        <begin position="161"/>
        <end position="559"/>
    </location>
</feature>
<name>F4KUQ1_HALH1</name>
<dbReference type="GO" id="GO:0005975">
    <property type="term" value="P:carbohydrate metabolic process"/>
    <property type="evidence" value="ECO:0007669"/>
    <property type="project" value="InterPro"/>
</dbReference>
<dbReference type="CDD" id="cd11340">
    <property type="entry name" value="AmyAc_bac_CMD_like_3"/>
    <property type="match status" value="1"/>
</dbReference>
<dbReference type="Pfam" id="PF09087">
    <property type="entry name" value="Cyc-maltodext_N"/>
    <property type="match status" value="1"/>
</dbReference>
<dbReference type="Gene3D" id="2.60.40.1180">
    <property type="entry name" value="Golgi alpha-mannosidase II"/>
    <property type="match status" value="1"/>
</dbReference>
<dbReference type="PANTHER" id="PTHR10357">
    <property type="entry name" value="ALPHA-AMYLASE FAMILY MEMBER"/>
    <property type="match status" value="1"/>
</dbReference>
<keyword evidence="6" id="KW-1185">Reference proteome</keyword>
<dbReference type="InterPro" id="IPR017853">
    <property type="entry name" value="GH"/>
</dbReference>
<dbReference type="OrthoDB" id="9806009at2"/>
<dbReference type="EMBL" id="CP002691">
    <property type="protein sequence ID" value="AEE53454.1"/>
    <property type="molecule type" value="Genomic_DNA"/>
</dbReference>
<reference key="2">
    <citation type="submission" date="2011-04" db="EMBL/GenBank/DDBJ databases">
        <title>Complete sequence of chromosome of Haliscomenobacter hydrossis DSM 1100.</title>
        <authorList>
            <consortium name="US DOE Joint Genome Institute (JGI-PGF)"/>
            <person name="Lucas S."/>
            <person name="Han J."/>
            <person name="Lapidus A."/>
            <person name="Bruce D."/>
            <person name="Goodwin L."/>
            <person name="Pitluck S."/>
            <person name="Peters L."/>
            <person name="Kyrpides N."/>
            <person name="Mavromatis K."/>
            <person name="Ivanova N."/>
            <person name="Ovchinnikova G."/>
            <person name="Pagani I."/>
            <person name="Daligault H."/>
            <person name="Detter J.C."/>
            <person name="Han C."/>
            <person name="Land M."/>
            <person name="Hauser L."/>
            <person name="Markowitz V."/>
            <person name="Cheng J.-F."/>
            <person name="Hugenholtz P."/>
            <person name="Woyke T."/>
            <person name="Wu D."/>
            <person name="Verbarg S."/>
            <person name="Frueling A."/>
            <person name="Brambilla E."/>
            <person name="Klenk H.-P."/>
            <person name="Eisen J.A."/>
        </authorList>
    </citation>
    <scope>NUCLEOTIDE SEQUENCE</scope>
    <source>
        <strain>DSM 1100</strain>
    </source>
</reference>
<dbReference type="eggNOG" id="COG0366">
    <property type="taxonomic scope" value="Bacteria"/>
</dbReference>
<dbReference type="InterPro" id="IPR006047">
    <property type="entry name" value="GH13_cat_dom"/>
</dbReference>
<gene>
    <name evidence="5" type="ordered locus">Halhy_5631</name>
</gene>
<dbReference type="SUPFAM" id="SSF81296">
    <property type="entry name" value="E set domains"/>
    <property type="match status" value="1"/>
</dbReference>
<dbReference type="InterPro" id="IPR015171">
    <property type="entry name" value="Cyc-maltodext_N"/>
</dbReference>
<dbReference type="KEGG" id="hhy:Halhy_5631"/>
<dbReference type="STRING" id="760192.Halhy_5631"/>
<accession>F4KUQ1</accession>
<dbReference type="HOGENOM" id="CLU_006462_7_3_10"/>
<evidence type="ECO:0000313" key="5">
    <source>
        <dbReference type="EMBL" id="AEE53454.1"/>
    </source>
</evidence>
<dbReference type="InterPro" id="IPR013783">
    <property type="entry name" value="Ig-like_fold"/>
</dbReference>
<dbReference type="InterPro" id="IPR014756">
    <property type="entry name" value="Ig_E-set"/>
</dbReference>
<dbReference type="AlphaFoldDB" id="F4KUQ1"/>
<protein>
    <submittedName>
        <fullName evidence="5">Cyclomaltodextrinase</fullName>
        <ecNumber evidence="5">3.2.1.54</ecNumber>
    </submittedName>
</protein>
<reference evidence="5 6" key="1">
    <citation type="journal article" date="2011" name="Stand. Genomic Sci.">
        <title>Complete genome sequence of Haliscomenobacter hydrossis type strain (O).</title>
        <authorList>
            <consortium name="US DOE Joint Genome Institute (JGI-PGF)"/>
            <person name="Daligault H."/>
            <person name="Lapidus A."/>
            <person name="Zeytun A."/>
            <person name="Nolan M."/>
            <person name="Lucas S."/>
            <person name="Del Rio T.G."/>
            <person name="Tice H."/>
            <person name="Cheng J.F."/>
            <person name="Tapia R."/>
            <person name="Han C."/>
            <person name="Goodwin L."/>
            <person name="Pitluck S."/>
            <person name="Liolios K."/>
            <person name="Pagani I."/>
            <person name="Ivanova N."/>
            <person name="Huntemann M."/>
            <person name="Mavromatis K."/>
            <person name="Mikhailova N."/>
            <person name="Pati A."/>
            <person name="Chen A."/>
            <person name="Palaniappan K."/>
            <person name="Land M."/>
            <person name="Hauser L."/>
            <person name="Brambilla E.M."/>
            <person name="Rohde M."/>
            <person name="Verbarg S."/>
            <person name="Goker M."/>
            <person name="Bristow J."/>
            <person name="Eisen J.A."/>
            <person name="Markowitz V."/>
            <person name="Hugenholtz P."/>
            <person name="Kyrpides N.C."/>
            <person name="Klenk H.P."/>
            <person name="Woyke T."/>
        </authorList>
    </citation>
    <scope>NUCLEOTIDE SEQUENCE [LARGE SCALE GENOMIC DNA]</scope>
    <source>
        <strain evidence="6">ATCC 27775 / DSM 1100 / LMG 10767 / O</strain>
    </source>
</reference>
<feature type="chain" id="PRO_5003310260" evidence="3">
    <location>
        <begin position="25"/>
        <end position="648"/>
    </location>
</feature>
<dbReference type="SUPFAM" id="SSF51445">
    <property type="entry name" value="(Trans)glycosidases"/>
    <property type="match status" value="1"/>
</dbReference>
<dbReference type="Gene3D" id="3.20.20.80">
    <property type="entry name" value="Glycosidases"/>
    <property type="match status" value="1"/>
</dbReference>
<evidence type="ECO:0000256" key="2">
    <source>
        <dbReference type="ARBA" id="ARBA00023295"/>
    </source>
</evidence>
<evidence type="ECO:0000259" key="4">
    <source>
        <dbReference type="SMART" id="SM00642"/>
    </source>
</evidence>
<dbReference type="Pfam" id="PF10438">
    <property type="entry name" value="Cyc-maltodext_C"/>
    <property type="match status" value="1"/>
</dbReference>
<evidence type="ECO:0000256" key="1">
    <source>
        <dbReference type="ARBA" id="ARBA00022801"/>
    </source>
</evidence>
<dbReference type="PANTHER" id="PTHR10357:SF210">
    <property type="entry name" value="MALTODEXTRIN GLUCOSIDASE"/>
    <property type="match status" value="1"/>
</dbReference>
<dbReference type="SUPFAM" id="SSF51011">
    <property type="entry name" value="Glycosyl hydrolase domain"/>
    <property type="match status" value="1"/>
</dbReference>
<evidence type="ECO:0000313" key="6">
    <source>
        <dbReference type="Proteomes" id="UP000008461"/>
    </source>
</evidence>
<keyword evidence="2 5" id="KW-0326">Glycosidase</keyword>
<dbReference type="InterPro" id="IPR019492">
    <property type="entry name" value="Cyclo-malto-dextrinase_C"/>
</dbReference>
<dbReference type="EC" id="3.2.1.54" evidence="5"/>
<dbReference type="Pfam" id="PF00128">
    <property type="entry name" value="Alpha-amylase"/>
    <property type="match status" value="1"/>
</dbReference>
<feature type="signal peptide" evidence="3">
    <location>
        <begin position="1"/>
        <end position="24"/>
    </location>
</feature>
<keyword evidence="3" id="KW-0732">Signal</keyword>
<organism evidence="5 6">
    <name type="scientific">Haliscomenobacter hydrossis (strain ATCC 27775 / DSM 1100 / LMG 10767 / O)</name>
    <dbReference type="NCBI Taxonomy" id="760192"/>
    <lineage>
        <taxon>Bacteria</taxon>
        <taxon>Pseudomonadati</taxon>
        <taxon>Bacteroidota</taxon>
        <taxon>Saprospiria</taxon>
        <taxon>Saprospirales</taxon>
        <taxon>Haliscomenobacteraceae</taxon>
        <taxon>Haliscomenobacter</taxon>
    </lineage>
</organism>
<dbReference type="GO" id="GO:0047798">
    <property type="term" value="F:cyclomaltodextrinase activity"/>
    <property type="evidence" value="ECO:0007669"/>
    <property type="project" value="UniProtKB-EC"/>
</dbReference>
<dbReference type="InterPro" id="IPR013780">
    <property type="entry name" value="Glyco_hydro_b"/>
</dbReference>
<sequence>MKSIRSFWGGLMCLFFFNQSPLFAQTIYDQDPMQRLPIGMQLSVYQPHLPTGGQVDKTRICPPNWWVGMENPNLQLMIYDQNISQCAVKIKYPGVKVLKVHPATNPNYLFIDLQINPSAKPGKFTIVLSGSVEKTYTYELQARDRSPNRNQGLSPADNMYLIMPDRFANGDPTNDSFKDMSSDLVNRNKIYFRHGGDIQGIIDHLDYLQELGITAIWVMPLVESDQPYESYHGYAPTDHYTIDKRYGTNELYKQLVDKAHAKGIKVIMDIIHNHVGDRHWTIRDIPFKDWINQEWPTYTKSNYRDAVWIDPYASEADRRRLADGWFDSHMPDLNQRNPFLANFLLYSNLWWMEYSGQDAYRIDTYFYPEQDFMINWGKRMQQEYPGYTFFGETWVQSTLAQAQFTLGNRLSEGQRYLPAVTDFQLNYALLEAGAGKQGWTDGANRLYLTLSNDFLYQDARRNVTFLDNHDVSRALSVFNNDWKKFQTSLAALLTIRGLPCLYYGTEIGISGAGGSFGEAGRRDFIGGWREDNLNKFTAAGRSDQEEETYQLLHKLLHYRKNTPALQTGKTRHFIPEDGVYVFFRYDDAKRVMVLWNTSDKSQEHALNRYREMLSGFTAGQDVLSGKSDNLNSISIDAHSLRIIELKKP</sequence>
<dbReference type="SMART" id="SM00642">
    <property type="entry name" value="Aamy"/>
    <property type="match status" value="1"/>
</dbReference>
<evidence type="ECO:0000256" key="3">
    <source>
        <dbReference type="SAM" id="SignalP"/>
    </source>
</evidence>
<keyword evidence="1 5" id="KW-0378">Hydrolase</keyword>
<dbReference type="RefSeq" id="WP_013767983.1">
    <property type="nucleotide sequence ID" value="NC_015510.1"/>
</dbReference>
<dbReference type="Gene3D" id="2.60.40.10">
    <property type="entry name" value="Immunoglobulins"/>
    <property type="match status" value="1"/>
</dbReference>
<proteinExistence type="predicted"/>